<dbReference type="AlphaFoldDB" id="A0A366EXJ2"/>
<evidence type="ECO:0000259" key="1">
    <source>
        <dbReference type="Pfam" id="PF13480"/>
    </source>
</evidence>
<comment type="caution">
    <text evidence="2">The sequence shown here is derived from an EMBL/GenBank/DDBJ whole genome shotgun (WGS) entry which is preliminary data.</text>
</comment>
<organism evidence="2 3">
    <name type="scientific">Roseiarcus fermentans</name>
    <dbReference type="NCBI Taxonomy" id="1473586"/>
    <lineage>
        <taxon>Bacteria</taxon>
        <taxon>Pseudomonadati</taxon>
        <taxon>Pseudomonadota</taxon>
        <taxon>Alphaproteobacteria</taxon>
        <taxon>Hyphomicrobiales</taxon>
        <taxon>Roseiarcaceae</taxon>
        <taxon>Roseiarcus</taxon>
    </lineage>
</organism>
<dbReference type="InterPro" id="IPR038740">
    <property type="entry name" value="BioF2-like_GNAT_dom"/>
</dbReference>
<keyword evidence="2" id="KW-0808">Transferase</keyword>
<dbReference type="SUPFAM" id="SSF55729">
    <property type="entry name" value="Acyl-CoA N-acyltransferases (Nat)"/>
    <property type="match status" value="1"/>
</dbReference>
<reference evidence="2 3" key="1">
    <citation type="submission" date="2018-06" db="EMBL/GenBank/DDBJ databases">
        <title>Genomic Encyclopedia of Type Strains, Phase IV (KMG-IV): sequencing the most valuable type-strain genomes for metagenomic binning, comparative biology and taxonomic classification.</title>
        <authorList>
            <person name="Goeker M."/>
        </authorList>
    </citation>
    <scope>NUCLEOTIDE SEQUENCE [LARGE SCALE GENOMIC DNA]</scope>
    <source>
        <strain evidence="2 3">DSM 24875</strain>
    </source>
</reference>
<gene>
    <name evidence="2" type="ORF">DFR50_12952</name>
</gene>
<dbReference type="GO" id="GO:0016740">
    <property type="term" value="F:transferase activity"/>
    <property type="evidence" value="ECO:0007669"/>
    <property type="project" value="UniProtKB-KW"/>
</dbReference>
<dbReference type="InterPro" id="IPR016181">
    <property type="entry name" value="Acyl_CoA_acyltransferase"/>
</dbReference>
<dbReference type="Gene3D" id="3.40.630.30">
    <property type="match status" value="1"/>
</dbReference>
<dbReference type="OrthoDB" id="8193702at2"/>
<feature type="domain" description="BioF2-like acetyltransferase" evidence="1">
    <location>
        <begin position="189"/>
        <end position="331"/>
    </location>
</feature>
<evidence type="ECO:0000313" key="2">
    <source>
        <dbReference type="EMBL" id="RBP07122.1"/>
    </source>
</evidence>
<dbReference type="RefSeq" id="WP_113891493.1">
    <property type="nucleotide sequence ID" value="NZ_QNRK01000029.1"/>
</dbReference>
<evidence type="ECO:0000313" key="3">
    <source>
        <dbReference type="Proteomes" id="UP000253529"/>
    </source>
</evidence>
<dbReference type="Pfam" id="PF13480">
    <property type="entry name" value="Acetyltransf_6"/>
    <property type="match status" value="1"/>
</dbReference>
<protein>
    <submittedName>
        <fullName evidence="2">CelD/BcsL family acetyltransferase involved in cellulose biosynthesis</fullName>
    </submittedName>
</protein>
<accession>A0A366EXJ2</accession>
<proteinExistence type="predicted"/>
<keyword evidence="3" id="KW-1185">Reference proteome</keyword>
<name>A0A366EXJ2_9HYPH</name>
<dbReference type="Proteomes" id="UP000253529">
    <property type="component" value="Unassembled WGS sequence"/>
</dbReference>
<dbReference type="EMBL" id="QNRK01000029">
    <property type="protein sequence ID" value="RBP07122.1"/>
    <property type="molecule type" value="Genomic_DNA"/>
</dbReference>
<sequence length="391" mass="43955">MVLRKQDTLCKGDWSIHVHNDLSAFSGYWPAATSVTPARRYVFQCADVLDVWLRTIGRRRKFSPQLVAVLDSGGSPLLLLPLCLEQRHGSTVLKFIDGDVSDYNAPIVFPAARDWDAAKVEVLWEDLKKRLPAFDLALLEKMPTVVEDWPNPMRFLSTGAYSENGHWMTLPADWDAAEKSILPDPSGSRRRTRKLAALGEVSFSVARTEEEAQAYLKALMEMKGAQFRRTLGYDRFVHEIGYAHYYVQATQSMFRNGSVNVSALAVNATIVAANWGYVVGERFYGLMSSYRGDPEWKPYAPGRLLNEFQMKWGSRQGLKTFDLGVGDEPYKVRYAHVHVPLREACLPMTVKGLMLVLARSAKNQAAASLEGTQLKESLKEAVRGARVLLHR</sequence>